<dbReference type="InterPro" id="IPR036514">
    <property type="entry name" value="SGNH_hydro_sf"/>
</dbReference>
<evidence type="ECO:0000259" key="1">
    <source>
        <dbReference type="Pfam" id="PF16227"/>
    </source>
</evidence>
<dbReference type="Proteomes" id="UP001597560">
    <property type="component" value="Unassembled WGS sequence"/>
</dbReference>
<dbReference type="EMBL" id="JBHUPA010000039">
    <property type="protein sequence ID" value="MFD2965749.1"/>
    <property type="molecule type" value="Genomic_DNA"/>
</dbReference>
<feature type="domain" description="DUF4886" evidence="1">
    <location>
        <begin position="32"/>
        <end position="273"/>
    </location>
</feature>
<dbReference type="InterPro" id="IPR032616">
    <property type="entry name" value="DUF4886"/>
</dbReference>
<accession>A0ABW6BB63</accession>
<dbReference type="Gene3D" id="3.40.50.1110">
    <property type="entry name" value="SGNH hydrolase"/>
    <property type="match status" value="1"/>
</dbReference>
<organism evidence="2 3">
    <name type="scientific">Olivibacter jilunii</name>
    <dbReference type="NCBI Taxonomy" id="985016"/>
    <lineage>
        <taxon>Bacteria</taxon>
        <taxon>Pseudomonadati</taxon>
        <taxon>Bacteroidota</taxon>
        <taxon>Sphingobacteriia</taxon>
        <taxon>Sphingobacteriales</taxon>
        <taxon>Sphingobacteriaceae</taxon>
        <taxon>Olivibacter</taxon>
    </lineage>
</organism>
<name>A0ABW6BB63_9SPHI</name>
<evidence type="ECO:0000313" key="2">
    <source>
        <dbReference type="EMBL" id="MFD2965749.1"/>
    </source>
</evidence>
<dbReference type="RefSeq" id="WP_377613646.1">
    <property type="nucleotide sequence ID" value="NZ_JBHUPA010000039.1"/>
</dbReference>
<gene>
    <name evidence="2" type="ORF">ACFS6J_28370</name>
</gene>
<protein>
    <submittedName>
        <fullName evidence="2">DUF4886 domain-containing protein</fullName>
    </submittedName>
</protein>
<sequence>MRKIKHILTVLLIGLAPLSAVYGQTVVGDTLRILAIGNSFSEDAVEQYLHELADAAGKKIIIGNLYIGGAPLSLHWKNIQENKNAYRYRKIDADGLKSTHEKTSILMALQSEPWDYVSLQQASPLSGKFDSYVKPLTAIKHFLDSVNGPNVKYIWHQTWAYAPHSTHAGFANYGKNQEVMYRAIMKASAEAKKKFGFDLLVPSGTAIQNARTTFLGEDLTRDGYHLNLHIGRFIAACTWFESFFDEEAPTDRYRPEKVTQEEAEVAKQAAHAAVKRPFKVTKLKVKALGQEIAK</sequence>
<proteinExistence type="predicted"/>
<reference evidence="3" key="1">
    <citation type="journal article" date="2019" name="Int. J. Syst. Evol. Microbiol.">
        <title>The Global Catalogue of Microorganisms (GCM) 10K type strain sequencing project: providing services to taxonomists for standard genome sequencing and annotation.</title>
        <authorList>
            <consortium name="The Broad Institute Genomics Platform"/>
            <consortium name="The Broad Institute Genome Sequencing Center for Infectious Disease"/>
            <person name="Wu L."/>
            <person name="Ma J."/>
        </authorList>
    </citation>
    <scope>NUCLEOTIDE SEQUENCE [LARGE SCALE GENOMIC DNA]</scope>
    <source>
        <strain evidence="3">KCTC 23098</strain>
    </source>
</reference>
<keyword evidence="3" id="KW-1185">Reference proteome</keyword>
<comment type="caution">
    <text evidence="2">The sequence shown here is derived from an EMBL/GenBank/DDBJ whole genome shotgun (WGS) entry which is preliminary data.</text>
</comment>
<evidence type="ECO:0000313" key="3">
    <source>
        <dbReference type="Proteomes" id="UP001597560"/>
    </source>
</evidence>
<dbReference type="Pfam" id="PF16227">
    <property type="entry name" value="DUF4886"/>
    <property type="match status" value="1"/>
</dbReference>